<proteinExistence type="inferred from homology"/>
<feature type="transmembrane region" description="Helical" evidence="8">
    <location>
        <begin position="358"/>
        <end position="385"/>
    </location>
</feature>
<evidence type="ECO:0000256" key="3">
    <source>
        <dbReference type="ARBA" id="ARBA00022679"/>
    </source>
</evidence>
<evidence type="ECO:0000256" key="4">
    <source>
        <dbReference type="ARBA" id="ARBA00022692"/>
    </source>
</evidence>
<feature type="transmembrane region" description="Helical" evidence="8">
    <location>
        <begin position="208"/>
        <end position="226"/>
    </location>
</feature>
<accession>A0ABV3GX96</accession>
<keyword evidence="10" id="KW-1185">Reference proteome</keyword>
<feature type="transmembrane region" description="Helical" evidence="8">
    <location>
        <begin position="54"/>
        <end position="72"/>
    </location>
</feature>
<evidence type="ECO:0000313" key="9">
    <source>
        <dbReference type="EMBL" id="MEV4284911.1"/>
    </source>
</evidence>
<feature type="transmembrane region" description="Helical" evidence="8">
    <location>
        <begin position="272"/>
        <end position="293"/>
    </location>
</feature>
<keyword evidence="3" id="KW-0808">Transferase</keyword>
<dbReference type="EMBL" id="JBFARM010000002">
    <property type="protein sequence ID" value="MEV4284911.1"/>
    <property type="molecule type" value="Genomic_DNA"/>
</dbReference>
<feature type="transmembrane region" description="Helical" evidence="8">
    <location>
        <begin position="413"/>
        <end position="431"/>
    </location>
</feature>
<evidence type="ECO:0000256" key="6">
    <source>
        <dbReference type="ARBA" id="ARBA00023136"/>
    </source>
</evidence>
<keyword evidence="4 8" id="KW-0812">Transmembrane</keyword>
<name>A0ABV3GX96_9ACTN</name>
<evidence type="ECO:0000313" key="10">
    <source>
        <dbReference type="Proteomes" id="UP001552427"/>
    </source>
</evidence>
<feature type="transmembrane region" description="Helical" evidence="8">
    <location>
        <begin position="329"/>
        <end position="346"/>
    </location>
</feature>
<gene>
    <name evidence="9" type="ORF">AB0K40_05360</name>
</gene>
<evidence type="ECO:0000256" key="8">
    <source>
        <dbReference type="SAM" id="Phobius"/>
    </source>
</evidence>
<comment type="subcellular location">
    <subcellularLocation>
        <location evidence="1">Cell membrane</location>
        <topology evidence="1">Multi-pass membrane protein</topology>
    </subcellularLocation>
</comment>
<evidence type="ECO:0000256" key="1">
    <source>
        <dbReference type="ARBA" id="ARBA00004651"/>
    </source>
</evidence>
<feature type="transmembrane region" description="Helical" evidence="8">
    <location>
        <begin position="31"/>
        <end position="47"/>
    </location>
</feature>
<dbReference type="RefSeq" id="WP_364445330.1">
    <property type="nucleotide sequence ID" value="NZ_JBFARM010000002.1"/>
</dbReference>
<dbReference type="InterPro" id="IPR018584">
    <property type="entry name" value="GT87"/>
</dbReference>
<comment type="caution">
    <text evidence="9">The sequence shown here is derived from an EMBL/GenBank/DDBJ whole genome shotgun (WGS) entry which is preliminary data.</text>
</comment>
<dbReference type="Proteomes" id="UP001552427">
    <property type="component" value="Unassembled WGS sequence"/>
</dbReference>
<protein>
    <submittedName>
        <fullName evidence="9">Glycosyltransferase 87 family protein</fullName>
    </submittedName>
</protein>
<keyword evidence="6 8" id="KW-0472">Membrane</keyword>
<dbReference type="Pfam" id="PF09594">
    <property type="entry name" value="GT87"/>
    <property type="match status" value="1"/>
</dbReference>
<reference evidence="9 10" key="1">
    <citation type="submission" date="2024-06" db="EMBL/GenBank/DDBJ databases">
        <title>The Natural Products Discovery Center: Release of the First 8490 Sequenced Strains for Exploring Actinobacteria Biosynthetic Diversity.</title>
        <authorList>
            <person name="Kalkreuter E."/>
            <person name="Kautsar S.A."/>
            <person name="Yang D."/>
            <person name="Bader C.D."/>
            <person name="Teijaro C.N."/>
            <person name="Fluegel L."/>
            <person name="Davis C.M."/>
            <person name="Simpson J.R."/>
            <person name="Lauterbach L."/>
            <person name="Steele A.D."/>
            <person name="Gui C."/>
            <person name="Meng S."/>
            <person name="Li G."/>
            <person name="Viehrig K."/>
            <person name="Ye F."/>
            <person name="Su P."/>
            <person name="Kiefer A.F."/>
            <person name="Nichols A."/>
            <person name="Cepeda A.J."/>
            <person name="Yan W."/>
            <person name="Fan B."/>
            <person name="Jiang Y."/>
            <person name="Adhikari A."/>
            <person name="Zheng C.-J."/>
            <person name="Schuster L."/>
            <person name="Cowan T.M."/>
            <person name="Smanski M.J."/>
            <person name="Chevrette M.G."/>
            <person name="De Carvalho L.P.S."/>
            <person name="Shen B."/>
        </authorList>
    </citation>
    <scope>NUCLEOTIDE SEQUENCE [LARGE SCALE GENOMIC DNA]</scope>
    <source>
        <strain evidence="9 10">NPDC049574</strain>
    </source>
</reference>
<keyword evidence="5 8" id="KW-1133">Transmembrane helix</keyword>
<keyword evidence="2" id="KW-1003">Cell membrane</keyword>
<comment type="similarity">
    <text evidence="7">Belongs to the glycosyltransferase 87 family.</text>
</comment>
<organism evidence="9 10">
    <name type="scientific">Nonomuraea bangladeshensis</name>
    <dbReference type="NCBI Taxonomy" id="404385"/>
    <lineage>
        <taxon>Bacteria</taxon>
        <taxon>Bacillati</taxon>
        <taxon>Actinomycetota</taxon>
        <taxon>Actinomycetes</taxon>
        <taxon>Streptosporangiales</taxon>
        <taxon>Streptosporangiaceae</taxon>
        <taxon>Nonomuraea</taxon>
    </lineage>
</organism>
<evidence type="ECO:0000256" key="5">
    <source>
        <dbReference type="ARBA" id="ARBA00022989"/>
    </source>
</evidence>
<evidence type="ECO:0000256" key="2">
    <source>
        <dbReference type="ARBA" id="ARBA00022475"/>
    </source>
</evidence>
<feature type="transmembrane region" description="Helical" evidence="8">
    <location>
        <begin position="167"/>
        <end position="187"/>
    </location>
</feature>
<evidence type="ECO:0000256" key="7">
    <source>
        <dbReference type="ARBA" id="ARBA00024033"/>
    </source>
</evidence>
<feature type="transmembrane region" description="Helical" evidence="8">
    <location>
        <begin position="238"/>
        <end position="260"/>
    </location>
</feature>
<sequence length="452" mass="47151">MSRNLIFTGAVLAALVAVVLRMVLGPPGLGWYLLAWALFAAALWLARRVQGKRLDVLVVAGGIALAAIGPAAPPSSSTDSFRYAWDGRVQAAGVSPYAHPPADPALAGLRDDWLFPAGCADPLLWPLPEGGCTRINRPTVSTIYPPLAQGYFLLVEWLSPEGSRHKGLQLGGFALAVLTLLALWRLAGARRAAYWAWCPAVPVEAVNNAHVDMLGVLLVVLAFGAVRGRGGRAGAGALLGAAVAAKLLPVTALPGALSGVLAGSGKGAWRRLLVVGVPALLVVAVSYLPYALVSGSSVAGYLPGYLREERYDGGGNRYAVLRLLMPDSWAPYAAIALLALIVLAVLRHGDAERPWQGALLVSGSFLLLLTPGYSWYALLVVALAAMTGWWEWLAVAVAGAVAYTDGPAAPDNLGTPFYAVAALAALAGWAARRSAAPRRHRPTGGTPVVRSP</sequence>